<name>A0ABD3DQZ8_9LAMI</name>
<dbReference type="PANTHER" id="PTHR35357">
    <property type="entry name" value="OS02G0537100 PROTEIN"/>
    <property type="match status" value="1"/>
</dbReference>
<evidence type="ECO:0000259" key="5">
    <source>
        <dbReference type="SMART" id="SM00856"/>
    </source>
</evidence>
<protein>
    <recommendedName>
        <fullName evidence="5">Pectinesterase inhibitor domain-containing protein</fullName>
    </recommendedName>
</protein>
<feature type="signal peptide" evidence="4">
    <location>
        <begin position="1"/>
        <end position="24"/>
    </location>
</feature>
<evidence type="ECO:0000256" key="2">
    <source>
        <dbReference type="ARBA" id="ARBA00023157"/>
    </source>
</evidence>
<dbReference type="InterPro" id="IPR035513">
    <property type="entry name" value="Invertase/methylesterase_inhib"/>
</dbReference>
<feature type="chain" id="PRO_5044802157" description="Pectinesterase inhibitor domain-containing protein" evidence="4">
    <location>
        <begin position="25"/>
        <end position="185"/>
    </location>
</feature>
<evidence type="ECO:0000313" key="6">
    <source>
        <dbReference type="EMBL" id="KAL3643301.1"/>
    </source>
</evidence>
<dbReference type="EMBL" id="JAVIJP010000016">
    <property type="protein sequence ID" value="KAL3643301.1"/>
    <property type="molecule type" value="Genomic_DNA"/>
</dbReference>
<reference evidence="7" key="1">
    <citation type="journal article" date="2024" name="IScience">
        <title>Strigolactones Initiate the Formation of Haustorium-like Structures in Castilleja.</title>
        <authorList>
            <person name="Buerger M."/>
            <person name="Peterson D."/>
            <person name="Chory J."/>
        </authorList>
    </citation>
    <scope>NUCLEOTIDE SEQUENCE [LARGE SCALE GENOMIC DNA]</scope>
</reference>
<dbReference type="InterPro" id="IPR006501">
    <property type="entry name" value="Pectinesterase_inhib_dom"/>
</dbReference>
<dbReference type="NCBIfam" id="TIGR01614">
    <property type="entry name" value="PME_inhib"/>
    <property type="match status" value="1"/>
</dbReference>
<keyword evidence="2" id="KW-1015">Disulfide bond</keyword>
<sequence length="185" mass="20861">MSIFSTNVSLFICCFILSLSFISSSRERSTEAQLATQVCRNTTDFNFCNQTIYSDPRAPTADRIVLAYIAFGTAYLNATNIQTQIQLKITENEGRKSNSSIDDQLKNCMDHYSDAIGALSEVLGNLDSESYYNFDKMSIEVRDHAYDCEMGFNGTTRSPMSKENMDLMKHTDVCYAVAMLFPYTN</sequence>
<keyword evidence="1 4" id="KW-0732">Signal</keyword>
<evidence type="ECO:0000256" key="3">
    <source>
        <dbReference type="ARBA" id="ARBA00038471"/>
    </source>
</evidence>
<accession>A0ABD3DQZ8</accession>
<evidence type="ECO:0000256" key="1">
    <source>
        <dbReference type="ARBA" id="ARBA00022729"/>
    </source>
</evidence>
<gene>
    <name evidence="6" type="ORF">CASFOL_014116</name>
</gene>
<proteinExistence type="inferred from homology"/>
<feature type="domain" description="Pectinesterase inhibitor" evidence="5">
    <location>
        <begin position="30"/>
        <end position="177"/>
    </location>
</feature>
<dbReference type="Pfam" id="PF04043">
    <property type="entry name" value="PMEI"/>
    <property type="match status" value="1"/>
</dbReference>
<dbReference type="PANTHER" id="PTHR35357:SF8">
    <property type="entry name" value="OS01G0111000 PROTEIN"/>
    <property type="match status" value="1"/>
</dbReference>
<keyword evidence="7" id="KW-1185">Reference proteome</keyword>
<dbReference type="Gene3D" id="1.20.140.40">
    <property type="entry name" value="Invertase/pectin methylesterase inhibitor family protein"/>
    <property type="match status" value="1"/>
</dbReference>
<dbReference type="SMART" id="SM00856">
    <property type="entry name" value="PMEI"/>
    <property type="match status" value="1"/>
</dbReference>
<evidence type="ECO:0000256" key="4">
    <source>
        <dbReference type="SAM" id="SignalP"/>
    </source>
</evidence>
<comment type="similarity">
    <text evidence="3">Belongs to the PMEI family.</text>
</comment>
<dbReference type="Proteomes" id="UP001632038">
    <property type="component" value="Unassembled WGS sequence"/>
</dbReference>
<comment type="caution">
    <text evidence="6">The sequence shown here is derived from an EMBL/GenBank/DDBJ whole genome shotgun (WGS) entry which is preliminary data.</text>
</comment>
<dbReference type="AlphaFoldDB" id="A0ABD3DQZ8"/>
<dbReference type="SUPFAM" id="SSF101148">
    <property type="entry name" value="Plant invertase/pectin methylesterase inhibitor"/>
    <property type="match status" value="1"/>
</dbReference>
<organism evidence="6 7">
    <name type="scientific">Castilleja foliolosa</name>
    <dbReference type="NCBI Taxonomy" id="1961234"/>
    <lineage>
        <taxon>Eukaryota</taxon>
        <taxon>Viridiplantae</taxon>
        <taxon>Streptophyta</taxon>
        <taxon>Embryophyta</taxon>
        <taxon>Tracheophyta</taxon>
        <taxon>Spermatophyta</taxon>
        <taxon>Magnoliopsida</taxon>
        <taxon>eudicotyledons</taxon>
        <taxon>Gunneridae</taxon>
        <taxon>Pentapetalae</taxon>
        <taxon>asterids</taxon>
        <taxon>lamiids</taxon>
        <taxon>Lamiales</taxon>
        <taxon>Orobanchaceae</taxon>
        <taxon>Pedicularideae</taxon>
        <taxon>Castillejinae</taxon>
        <taxon>Castilleja</taxon>
    </lineage>
</organism>
<evidence type="ECO:0000313" key="7">
    <source>
        <dbReference type="Proteomes" id="UP001632038"/>
    </source>
</evidence>
<dbReference type="CDD" id="cd14859">
    <property type="entry name" value="PMEI_like"/>
    <property type="match status" value="1"/>
</dbReference>